<dbReference type="NCBIfam" id="TIGR00326">
    <property type="entry name" value="eubact_ribD"/>
    <property type="match status" value="1"/>
</dbReference>
<dbReference type="InterPro" id="IPR002734">
    <property type="entry name" value="RibDG_C"/>
</dbReference>
<dbReference type="EMBL" id="UGSB01000001">
    <property type="protein sequence ID" value="SUA53197.1"/>
    <property type="molecule type" value="Genomic_DNA"/>
</dbReference>
<feature type="binding site" evidence="15">
    <location>
        <position position="219"/>
    </location>
    <ligand>
        <name>substrate</name>
    </ligand>
</feature>
<comment type="similarity">
    <text evidence="5 13">In the C-terminal section; belongs to the HTP reductase family.</text>
</comment>
<keyword evidence="10 13" id="KW-0521">NADP</keyword>
<keyword evidence="11 13" id="KW-0560">Oxidoreductase</keyword>
<dbReference type="STRING" id="1122619.GCA_000373745_00684"/>
<keyword evidence="9 13" id="KW-0862">Zinc</keyword>
<dbReference type="InterPro" id="IPR002125">
    <property type="entry name" value="CMP_dCMP_dom"/>
</dbReference>
<evidence type="ECO:0000313" key="18">
    <source>
        <dbReference type="EMBL" id="QPT40925.1"/>
    </source>
</evidence>
<evidence type="ECO:0000256" key="5">
    <source>
        <dbReference type="ARBA" id="ARBA00007417"/>
    </source>
</evidence>
<evidence type="ECO:0000256" key="8">
    <source>
        <dbReference type="ARBA" id="ARBA00022801"/>
    </source>
</evidence>
<gene>
    <name evidence="19" type="primary">ribD</name>
    <name evidence="18" type="ORF">I6G29_05045</name>
    <name evidence="19" type="ORF">NCTC11997_01063</name>
</gene>
<evidence type="ECO:0000256" key="15">
    <source>
        <dbReference type="PIRSR" id="PIRSR006769-2"/>
    </source>
</evidence>
<dbReference type="FunFam" id="3.40.140.10:FF:000025">
    <property type="entry name" value="Riboflavin biosynthesis protein RibD"/>
    <property type="match status" value="1"/>
</dbReference>
<dbReference type="Pfam" id="PF00383">
    <property type="entry name" value="dCMP_cyt_deam_1"/>
    <property type="match status" value="1"/>
</dbReference>
<feature type="binding site" evidence="16">
    <location>
        <position position="99"/>
    </location>
    <ligand>
        <name>Zn(2+)</name>
        <dbReference type="ChEBI" id="CHEBI:29105"/>
        <note>catalytic</note>
    </ligand>
</feature>
<evidence type="ECO:0000256" key="14">
    <source>
        <dbReference type="PIRSR" id="PIRSR006769-1"/>
    </source>
</evidence>
<dbReference type="Proteomes" id="UP000594903">
    <property type="component" value="Chromosome"/>
</dbReference>
<evidence type="ECO:0000256" key="12">
    <source>
        <dbReference type="ARBA" id="ARBA00023268"/>
    </source>
</evidence>
<dbReference type="RefSeq" id="WP_018573861.1">
    <property type="nucleotide sequence ID" value="NZ_CP065725.1"/>
</dbReference>
<dbReference type="GO" id="GO:0008270">
    <property type="term" value="F:zinc ion binding"/>
    <property type="evidence" value="ECO:0007669"/>
    <property type="project" value="InterPro"/>
</dbReference>
<keyword evidence="6 13" id="KW-0686">Riboflavin biosynthesis</keyword>
<organism evidence="19 20">
    <name type="scientific">Oligella ureolytica</name>
    <dbReference type="NCBI Taxonomy" id="90244"/>
    <lineage>
        <taxon>Bacteria</taxon>
        <taxon>Pseudomonadati</taxon>
        <taxon>Pseudomonadota</taxon>
        <taxon>Betaproteobacteria</taxon>
        <taxon>Burkholderiales</taxon>
        <taxon>Alcaligenaceae</taxon>
        <taxon>Oligella</taxon>
    </lineage>
</organism>
<evidence type="ECO:0000256" key="4">
    <source>
        <dbReference type="ARBA" id="ARBA00005259"/>
    </source>
</evidence>
<feature type="binding site" evidence="15">
    <location>
        <position position="199"/>
    </location>
    <ligand>
        <name>NADP(+)</name>
        <dbReference type="ChEBI" id="CHEBI:58349"/>
    </ligand>
</feature>
<dbReference type="SUPFAM" id="SSF53597">
    <property type="entry name" value="Dihydrofolate reductase-like"/>
    <property type="match status" value="1"/>
</dbReference>
<comment type="pathway">
    <text evidence="2 13">Cofactor biosynthesis; riboflavin biosynthesis; 5-amino-6-(D-ribitylamino)uracil from GTP: step 2/4.</text>
</comment>
<dbReference type="EC" id="3.5.4.26" evidence="13"/>
<evidence type="ECO:0000256" key="2">
    <source>
        <dbReference type="ARBA" id="ARBA00004882"/>
    </source>
</evidence>
<dbReference type="InterPro" id="IPR016193">
    <property type="entry name" value="Cytidine_deaminase-like"/>
</dbReference>
<evidence type="ECO:0000256" key="6">
    <source>
        <dbReference type="ARBA" id="ARBA00022619"/>
    </source>
</evidence>
<dbReference type="Gene3D" id="3.40.430.10">
    <property type="entry name" value="Dihydrofolate Reductase, subunit A"/>
    <property type="match status" value="1"/>
</dbReference>
<dbReference type="GO" id="GO:0008835">
    <property type="term" value="F:diaminohydroxyphosphoribosylaminopyrimidine deaminase activity"/>
    <property type="evidence" value="ECO:0007669"/>
    <property type="project" value="UniProtKB-EC"/>
</dbReference>
<dbReference type="PROSITE" id="PS51747">
    <property type="entry name" value="CYT_DCMP_DEAMINASES_2"/>
    <property type="match status" value="1"/>
</dbReference>
<feature type="binding site" evidence="15">
    <location>
        <position position="222"/>
    </location>
    <ligand>
        <name>substrate</name>
    </ligand>
</feature>
<keyword evidence="7 13" id="KW-0479">Metal-binding</keyword>
<dbReference type="EMBL" id="CP065725">
    <property type="protein sequence ID" value="QPT40925.1"/>
    <property type="molecule type" value="Genomic_DNA"/>
</dbReference>
<feature type="binding site" evidence="15">
    <location>
        <position position="169"/>
    </location>
    <ligand>
        <name>NADP(+)</name>
        <dbReference type="ChEBI" id="CHEBI:58349"/>
    </ligand>
</feature>
<evidence type="ECO:0000256" key="1">
    <source>
        <dbReference type="ARBA" id="ARBA00002151"/>
    </source>
</evidence>
<comment type="similarity">
    <text evidence="4 13">In the N-terminal section; belongs to the cytidine and deoxycytidylate deaminase family.</text>
</comment>
<feature type="active site" description="Proton donor" evidence="14">
    <location>
        <position position="62"/>
    </location>
</feature>
<dbReference type="AlphaFoldDB" id="A0A378XGF6"/>
<dbReference type="InterPro" id="IPR016192">
    <property type="entry name" value="APOBEC/CMP_deaminase_Zn-bd"/>
</dbReference>
<dbReference type="PANTHER" id="PTHR38011">
    <property type="entry name" value="DIHYDROFOLATE REDUCTASE FAMILY PROTEIN (AFU_ORTHOLOGUE AFUA_8G06820)"/>
    <property type="match status" value="1"/>
</dbReference>
<evidence type="ECO:0000259" key="17">
    <source>
        <dbReference type="PROSITE" id="PS51747"/>
    </source>
</evidence>
<dbReference type="PROSITE" id="PS00903">
    <property type="entry name" value="CYT_DCMP_DEAMINASES_1"/>
    <property type="match status" value="1"/>
</dbReference>
<dbReference type="InterPro" id="IPR024072">
    <property type="entry name" value="DHFR-like_dom_sf"/>
</dbReference>
<keyword evidence="8 13" id="KW-0378">Hydrolase</keyword>
<sequence>MSINLDPLQAEQDSYWMAEAIRLAEESLYLTSPNPRVGCVIVHDQQLIGQGSTQQVGHDHAEIQAIKNAIARGNEAALKGATFYVTLEPCSHHGRTPPCVDAIIRHQAARVVIAMLDPNPLVGGRGVDKLQAEGIEVNTGVLAEEALELNTGFIARMLNKRPWVRTKLASSMDGKVALANGESKWITSSTARDDGQHWRARSCLVLTGIGTLQADNPLLNVRAIETPRQPIRAVIDRLFVIDVAATIFNEDPVWVFVEDRVFTAQELEKQRFLEQEKNARIIKMPLALDGVDGQALDLHGIMDYLAINEINEVHLEAGPRLNAGFLNAGLVDEVLLYIAPKIIGPGREVFALSPLEKLSDAKQMVFFEQQAVGVDVRLRARDDKRWQALLTAVSEK</sequence>
<comment type="cofactor">
    <cofactor evidence="13 16">
        <name>Zn(2+)</name>
        <dbReference type="ChEBI" id="CHEBI:29105"/>
    </cofactor>
    <text evidence="13 16">Binds 1 zinc ion.</text>
</comment>
<feature type="binding site" evidence="15">
    <location>
        <position position="211"/>
    </location>
    <ligand>
        <name>NADP(+)</name>
        <dbReference type="ChEBI" id="CHEBI:58349"/>
    </ligand>
</feature>
<evidence type="ECO:0000313" key="21">
    <source>
        <dbReference type="Proteomes" id="UP000594903"/>
    </source>
</evidence>
<evidence type="ECO:0000256" key="13">
    <source>
        <dbReference type="PIRNR" id="PIRNR006769"/>
    </source>
</evidence>
<dbReference type="GO" id="GO:0008703">
    <property type="term" value="F:5-amino-6-(5-phosphoribosylamino)uracil reductase activity"/>
    <property type="evidence" value="ECO:0007669"/>
    <property type="project" value="UniProtKB-EC"/>
</dbReference>
<dbReference type="PANTHER" id="PTHR38011:SF7">
    <property type="entry name" value="2,5-DIAMINO-6-RIBOSYLAMINO-4(3H)-PYRIMIDINONE 5'-PHOSPHATE REDUCTASE"/>
    <property type="match status" value="1"/>
</dbReference>
<dbReference type="EC" id="1.1.1.193" evidence="13"/>
<feature type="domain" description="CMP/dCMP-type deaminase" evidence="17">
    <location>
        <begin position="11"/>
        <end position="138"/>
    </location>
</feature>
<reference evidence="19 20" key="1">
    <citation type="submission" date="2018-06" db="EMBL/GenBank/DDBJ databases">
        <authorList>
            <consortium name="Pathogen Informatics"/>
            <person name="Doyle S."/>
        </authorList>
    </citation>
    <scope>NUCLEOTIDE SEQUENCE [LARGE SCALE GENOMIC DNA]</scope>
    <source>
        <strain evidence="19 20">NCTC11997</strain>
    </source>
</reference>
<dbReference type="Proteomes" id="UP000254603">
    <property type="component" value="Unassembled WGS sequence"/>
</dbReference>
<feature type="binding site" evidence="15">
    <location>
        <position position="185"/>
    </location>
    <ligand>
        <name>NADP(+)</name>
        <dbReference type="ChEBI" id="CHEBI:58349"/>
    </ligand>
</feature>
<dbReference type="InterPro" id="IPR004794">
    <property type="entry name" value="Eubact_RibD"/>
</dbReference>
<dbReference type="OrthoDB" id="9800865at2"/>
<evidence type="ECO:0000313" key="19">
    <source>
        <dbReference type="EMBL" id="SUA53197.1"/>
    </source>
</evidence>
<accession>A0A378XGF6</accession>
<evidence type="ECO:0000256" key="3">
    <source>
        <dbReference type="ARBA" id="ARBA00004910"/>
    </source>
</evidence>
<dbReference type="UniPathway" id="UPA00275">
    <property type="reaction ID" value="UER00401"/>
</dbReference>
<reference evidence="18 21" key="2">
    <citation type="submission" date="2020-12" db="EMBL/GenBank/DDBJ databases">
        <title>FDA dAtabase for Regulatory Grade micrObial Sequences (FDA-ARGOS): Supporting development and validation of Infectious Disease Dx tests.</title>
        <authorList>
            <person name="Sproer C."/>
            <person name="Gronow S."/>
            <person name="Severitt S."/>
            <person name="Schroder I."/>
            <person name="Tallon L."/>
            <person name="Sadzewicz L."/>
            <person name="Zhao X."/>
            <person name="Boylan J."/>
            <person name="Ott S."/>
            <person name="Bowen H."/>
            <person name="Vavikolanu K."/>
            <person name="Mehta A."/>
            <person name="Aluvathingal J."/>
            <person name="Nadendla S."/>
            <person name="Lowell S."/>
            <person name="Myers T."/>
            <person name="Yan Y."/>
            <person name="Sichtig H."/>
        </authorList>
    </citation>
    <scope>NUCLEOTIDE SEQUENCE [LARGE SCALE GENOMIC DNA]</scope>
    <source>
        <strain evidence="18 21">FDAARGOS_872</strain>
    </source>
</reference>
<feature type="binding site" evidence="16">
    <location>
        <position position="60"/>
    </location>
    <ligand>
        <name>Zn(2+)</name>
        <dbReference type="ChEBI" id="CHEBI:29105"/>
        <note>catalytic</note>
    </ligand>
</feature>
<comment type="pathway">
    <text evidence="3 13">Cofactor biosynthesis; riboflavin biosynthesis; 5-amino-6-(D-ribitylamino)uracil from GTP: step 3/4.</text>
</comment>
<feature type="binding site" evidence="16">
    <location>
        <position position="90"/>
    </location>
    <ligand>
        <name>Zn(2+)</name>
        <dbReference type="ChEBI" id="CHEBI:29105"/>
        <note>catalytic</note>
    </ligand>
</feature>
<evidence type="ECO:0000256" key="7">
    <source>
        <dbReference type="ARBA" id="ARBA00022723"/>
    </source>
</evidence>
<name>A0A378XGF6_9BURK</name>
<keyword evidence="21" id="KW-1185">Reference proteome</keyword>
<evidence type="ECO:0000256" key="16">
    <source>
        <dbReference type="PIRSR" id="PIRSR006769-3"/>
    </source>
</evidence>
<dbReference type="CDD" id="cd01284">
    <property type="entry name" value="Riboflavin_deaminase-reductase"/>
    <property type="match status" value="1"/>
</dbReference>
<feature type="binding site" evidence="15">
    <location>
        <begin position="318"/>
        <end position="324"/>
    </location>
    <ligand>
        <name>NADP(+)</name>
        <dbReference type="ChEBI" id="CHEBI:58349"/>
    </ligand>
</feature>
<feature type="binding site" evidence="15">
    <location>
        <position position="316"/>
    </location>
    <ligand>
        <name>substrate</name>
    </ligand>
</feature>
<dbReference type="InterPro" id="IPR050765">
    <property type="entry name" value="Riboflavin_Biosynth_HTPR"/>
</dbReference>
<dbReference type="SUPFAM" id="SSF53927">
    <property type="entry name" value="Cytidine deaminase-like"/>
    <property type="match status" value="1"/>
</dbReference>
<comment type="catalytic activity">
    <reaction evidence="13">
        <text>5-amino-6-(5-phospho-D-ribitylamino)uracil + NADP(+) = 5-amino-6-(5-phospho-D-ribosylamino)uracil + NADPH + H(+)</text>
        <dbReference type="Rhea" id="RHEA:17845"/>
        <dbReference type="ChEBI" id="CHEBI:15378"/>
        <dbReference type="ChEBI" id="CHEBI:57783"/>
        <dbReference type="ChEBI" id="CHEBI:58349"/>
        <dbReference type="ChEBI" id="CHEBI:58421"/>
        <dbReference type="ChEBI" id="CHEBI:58453"/>
        <dbReference type="EC" id="1.1.1.193"/>
    </reaction>
</comment>
<proteinExistence type="inferred from homology"/>
<comment type="catalytic activity">
    <reaction evidence="13">
        <text>2,5-diamino-6-hydroxy-4-(5-phosphoribosylamino)-pyrimidine + H2O + H(+) = 5-amino-6-(5-phospho-D-ribosylamino)uracil + NH4(+)</text>
        <dbReference type="Rhea" id="RHEA:21868"/>
        <dbReference type="ChEBI" id="CHEBI:15377"/>
        <dbReference type="ChEBI" id="CHEBI:15378"/>
        <dbReference type="ChEBI" id="CHEBI:28938"/>
        <dbReference type="ChEBI" id="CHEBI:58453"/>
        <dbReference type="ChEBI" id="CHEBI:58614"/>
        <dbReference type="EC" id="3.5.4.26"/>
    </reaction>
</comment>
<evidence type="ECO:0000256" key="11">
    <source>
        <dbReference type="ARBA" id="ARBA00023002"/>
    </source>
</evidence>
<protein>
    <recommendedName>
        <fullName evidence="13">Riboflavin biosynthesis protein RibD</fullName>
    </recommendedName>
    <domain>
        <recommendedName>
            <fullName evidence="13">Diaminohydroxyphosphoribosylaminopyrimidine deaminase</fullName>
            <shortName evidence="13">DRAP deaminase</shortName>
            <ecNumber evidence="13">3.5.4.26</ecNumber>
        </recommendedName>
        <alternativeName>
            <fullName evidence="13">Riboflavin-specific deaminase</fullName>
        </alternativeName>
    </domain>
    <domain>
        <recommendedName>
            <fullName evidence="13">5-amino-6-(5-phosphoribosylamino)uracil reductase</fullName>
            <ecNumber evidence="13">1.1.1.193</ecNumber>
        </recommendedName>
        <alternativeName>
            <fullName evidence="13">HTP reductase</fullName>
        </alternativeName>
    </domain>
</protein>
<feature type="binding site" evidence="15">
    <location>
        <position position="215"/>
    </location>
    <ligand>
        <name>NADP(+)</name>
        <dbReference type="ChEBI" id="CHEBI:58349"/>
    </ligand>
</feature>
<evidence type="ECO:0000256" key="9">
    <source>
        <dbReference type="ARBA" id="ARBA00022833"/>
    </source>
</evidence>
<feature type="binding site" evidence="15">
    <location>
        <position position="183"/>
    </location>
    <ligand>
        <name>substrate</name>
    </ligand>
</feature>
<dbReference type="Gene3D" id="3.40.140.10">
    <property type="entry name" value="Cytidine Deaminase, domain 2"/>
    <property type="match status" value="1"/>
</dbReference>
<dbReference type="GO" id="GO:0009231">
    <property type="term" value="P:riboflavin biosynthetic process"/>
    <property type="evidence" value="ECO:0007669"/>
    <property type="project" value="UniProtKB-UniPathway"/>
</dbReference>
<keyword evidence="12" id="KW-0511">Multifunctional enzyme</keyword>
<evidence type="ECO:0000313" key="20">
    <source>
        <dbReference type="Proteomes" id="UP000254603"/>
    </source>
</evidence>
<dbReference type="Pfam" id="PF01872">
    <property type="entry name" value="RibD_C"/>
    <property type="match status" value="1"/>
</dbReference>
<dbReference type="PIRSF" id="PIRSF006769">
    <property type="entry name" value="RibD"/>
    <property type="match status" value="1"/>
</dbReference>
<evidence type="ECO:0000256" key="10">
    <source>
        <dbReference type="ARBA" id="ARBA00022857"/>
    </source>
</evidence>
<comment type="function">
    <text evidence="1 13">Converts 2,5-diamino-6-(ribosylamino)-4(3h)-pyrimidinone 5'-phosphate into 5-amino-6-(ribosylamino)-2,4(1h,3h)-pyrimidinedione 5'-phosphate.</text>
</comment>